<protein>
    <submittedName>
        <fullName evidence="2">Uncharacterized protein</fullName>
    </submittedName>
</protein>
<keyword evidence="1" id="KW-1133">Transmembrane helix</keyword>
<keyword evidence="1" id="KW-0472">Membrane</keyword>
<evidence type="ECO:0000313" key="3">
    <source>
        <dbReference type="Proteomes" id="UP000199643"/>
    </source>
</evidence>
<feature type="transmembrane region" description="Helical" evidence="1">
    <location>
        <begin position="72"/>
        <end position="92"/>
    </location>
</feature>
<keyword evidence="3" id="KW-1185">Reference proteome</keyword>
<proteinExistence type="predicted"/>
<dbReference type="Proteomes" id="UP000199643">
    <property type="component" value="Unassembled WGS sequence"/>
</dbReference>
<evidence type="ECO:0000256" key="1">
    <source>
        <dbReference type="SAM" id="Phobius"/>
    </source>
</evidence>
<dbReference type="STRING" id="405671.SAMN05421827_108168"/>
<keyword evidence="1" id="KW-0812">Transmembrane</keyword>
<dbReference type="EMBL" id="FNCH01000008">
    <property type="protein sequence ID" value="SDG61299.1"/>
    <property type="molecule type" value="Genomic_DNA"/>
</dbReference>
<reference evidence="3" key="1">
    <citation type="submission" date="2016-10" db="EMBL/GenBank/DDBJ databases">
        <authorList>
            <person name="Varghese N."/>
            <person name="Submissions S."/>
        </authorList>
    </citation>
    <scope>NUCLEOTIDE SEQUENCE [LARGE SCALE GENOMIC DNA]</scope>
    <source>
        <strain evidence="3">DSM 17933</strain>
    </source>
</reference>
<dbReference type="AlphaFoldDB" id="A0A1G7VPE9"/>
<accession>A0A1G7VPE9</accession>
<sequence length="93" mass="10446">MVILPGNDKPNFLENMTNKSSIKCDKCDTWNSTKKNSKAQRCKKCGNLLDPSRDIFSNNNDQDNFLDRMPPYAKYVFIALVSIIGGVIVFALA</sequence>
<evidence type="ECO:0000313" key="2">
    <source>
        <dbReference type="EMBL" id="SDG61299.1"/>
    </source>
</evidence>
<organism evidence="2 3">
    <name type="scientific">Pedobacter terrae</name>
    <dbReference type="NCBI Taxonomy" id="405671"/>
    <lineage>
        <taxon>Bacteria</taxon>
        <taxon>Pseudomonadati</taxon>
        <taxon>Bacteroidota</taxon>
        <taxon>Sphingobacteriia</taxon>
        <taxon>Sphingobacteriales</taxon>
        <taxon>Sphingobacteriaceae</taxon>
        <taxon>Pedobacter</taxon>
    </lineage>
</organism>
<name>A0A1G7VPE9_9SPHI</name>
<gene>
    <name evidence="2" type="ORF">SAMN05421827_108168</name>
</gene>